<reference evidence="1 2" key="1">
    <citation type="submission" date="2023-09" db="EMBL/GenBank/DDBJ databases">
        <title>Novel taxa isolated from Blanes Bay.</title>
        <authorList>
            <person name="Rey-Velasco X."/>
            <person name="Lucena T."/>
        </authorList>
    </citation>
    <scope>NUCLEOTIDE SEQUENCE [LARGE SCALE GENOMIC DNA]</scope>
    <source>
        <strain evidence="1 2">S334</strain>
    </source>
</reference>
<dbReference type="InterPro" id="IPR011990">
    <property type="entry name" value="TPR-like_helical_dom_sf"/>
</dbReference>
<dbReference type="Gene3D" id="1.25.40.390">
    <property type="match status" value="1"/>
</dbReference>
<dbReference type="Pfam" id="PF12771">
    <property type="entry name" value="SusD-like_2"/>
    <property type="match status" value="1"/>
</dbReference>
<dbReference type="SUPFAM" id="SSF48452">
    <property type="entry name" value="TPR-like"/>
    <property type="match status" value="1"/>
</dbReference>
<dbReference type="PROSITE" id="PS51257">
    <property type="entry name" value="PROKAR_LIPOPROTEIN"/>
    <property type="match status" value="1"/>
</dbReference>
<evidence type="ECO:0000313" key="2">
    <source>
        <dbReference type="Proteomes" id="UP001250656"/>
    </source>
</evidence>
<organism evidence="1 2">
    <name type="scientific">Pricia mediterranea</name>
    <dbReference type="NCBI Taxonomy" id="3076079"/>
    <lineage>
        <taxon>Bacteria</taxon>
        <taxon>Pseudomonadati</taxon>
        <taxon>Bacteroidota</taxon>
        <taxon>Flavobacteriia</taxon>
        <taxon>Flavobacteriales</taxon>
        <taxon>Flavobacteriaceae</taxon>
        <taxon>Pricia</taxon>
    </lineage>
</organism>
<gene>
    <name evidence="1" type="ORF">RQM65_04640</name>
</gene>
<dbReference type="EMBL" id="JAVTTP010000001">
    <property type="protein sequence ID" value="MDT7827949.1"/>
    <property type="molecule type" value="Genomic_DNA"/>
</dbReference>
<evidence type="ECO:0000313" key="1">
    <source>
        <dbReference type="EMBL" id="MDT7827949.1"/>
    </source>
</evidence>
<proteinExistence type="predicted"/>
<accession>A0ABU3L419</accession>
<dbReference type="Proteomes" id="UP001250656">
    <property type="component" value="Unassembled WGS sequence"/>
</dbReference>
<dbReference type="InterPro" id="IPR041662">
    <property type="entry name" value="SusD-like_2"/>
</dbReference>
<dbReference type="RefSeq" id="WP_314013081.1">
    <property type="nucleotide sequence ID" value="NZ_JAVTTP010000001.1"/>
</dbReference>
<keyword evidence="1" id="KW-0449">Lipoprotein</keyword>
<keyword evidence="2" id="KW-1185">Reference proteome</keyword>
<name>A0ABU3L419_9FLAO</name>
<comment type="caution">
    <text evidence="1">The sequence shown here is derived from an EMBL/GenBank/DDBJ whole genome shotgun (WGS) entry which is preliminary data.</text>
</comment>
<protein>
    <submittedName>
        <fullName evidence="1">SusD/RagB family nutrient-binding outer membrane lipoprotein</fullName>
    </submittedName>
</protein>
<sequence length="506" mass="56616">MKNNKFRLLTLVIMFGVISCDTDYIDDPDNPVVAPSTQLLNSAAFDLAYELNDQWVAGRGTLGMAQYWNQTFYTEENRYALRNTMVDDMWEWPYRILTDLKEIISLNEDPETSVLMSAYGSNNNQIQVSRILMAFTFSKLVDTFGDVPYWSYGGRDNADFQALQLEAGINSPVYVDDQVIYEDMLNELLEAANSMDTSSIAFTEGDNIYNGDSSAWVKFAHSLRLRLAAHIAYSNPALAAQTYSESNDEAFTSNSDNATYTFGTDDITGGPWHIAFTVDARRDFGPSLSFTELLYNRVGPFNGVGSDDPRVDAYFDTRLDTEEVVGLPYGFGNASVRAIDDEGIPDATILQPDYTQPLLTYAEVEFIRSEFEGWSQANYESGVAASMEYWGISAEDATAYVAALPAASEETVLTQKYIALYMDGLEGWTEYRRSGFPTTLTVPGDTYDDGEEILTFTTLVPGLDIIPTRVTYPNNEQLLNNSNWDAARSKLSDGDVMYSKIFWDVE</sequence>